<evidence type="ECO:0000256" key="3">
    <source>
        <dbReference type="ARBA" id="ARBA00022692"/>
    </source>
</evidence>
<dbReference type="GO" id="GO:0036376">
    <property type="term" value="P:sodium ion export across plasma membrane"/>
    <property type="evidence" value="ECO:0007669"/>
    <property type="project" value="TreeGrafter"/>
</dbReference>
<dbReference type="AlphaFoldDB" id="A0A212F3E7"/>
<comment type="caution">
    <text evidence="8">The sequence shown here is derived from an EMBL/GenBank/DDBJ whole genome shotgun (WGS) entry which is preliminary data.</text>
</comment>
<dbReference type="InParanoid" id="A0A212F3E7"/>
<evidence type="ECO:0000256" key="4">
    <source>
        <dbReference type="ARBA" id="ARBA00022968"/>
    </source>
</evidence>
<comment type="similarity">
    <text evidence="2">Belongs to the X(+)/potassium ATPases subunit beta family.</text>
</comment>
<dbReference type="PANTHER" id="PTHR11523">
    <property type="entry name" value="SODIUM/POTASSIUM-DEPENDENT ATPASE BETA SUBUNIT"/>
    <property type="match status" value="1"/>
</dbReference>
<protein>
    <submittedName>
        <fullName evidence="8">Sodium/potassium-transporting ATPase subunit beta-2 like protein</fullName>
    </submittedName>
</protein>
<dbReference type="Pfam" id="PF00287">
    <property type="entry name" value="Na_K-ATPase"/>
    <property type="match status" value="1"/>
</dbReference>
<reference evidence="8 9" key="1">
    <citation type="journal article" date="2011" name="Cell">
        <title>The monarch butterfly genome yields insights into long-distance migration.</title>
        <authorList>
            <person name="Zhan S."/>
            <person name="Merlin C."/>
            <person name="Boore J.L."/>
            <person name="Reppert S.M."/>
        </authorList>
    </citation>
    <scope>NUCLEOTIDE SEQUENCE [LARGE SCALE GENOMIC DNA]</scope>
    <source>
        <strain evidence="8">F-2</strain>
    </source>
</reference>
<dbReference type="GO" id="GO:0006883">
    <property type="term" value="P:intracellular sodium ion homeostasis"/>
    <property type="evidence" value="ECO:0007669"/>
    <property type="project" value="TreeGrafter"/>
</dbReference>
<dbReference type="KEGG" id="dpl:KGM_201885"/>
<evidence type="ECO:0000256" key="7">
    <source>
        <dbReference type="SAM" id="MobiDB-lite"/>
    </source>
</evidence>
<dbReference type="EMBL" id="AGBW02010580">
    <property type="protein sequence ID" value="OWR48242.1"/>
    <property type="molecule type" value="Genomic_DNA"/>
</dbReference>
<evidence type="ECO:0000256" key="1">
    <source>
        <dbReference type="ARBA" id="ARBA00004606"/>
    </source>
</evidence>
<name>A0A212F3E7_DANPL</name>
<keyword evidence="4" id="KW-0735">Signal-anchor</keyword>
<keyword evidence="5" id="KW-1133">Transmembrane helix</keyword>
<dbReference type="InterPro" id="IPR038702">
    <property type="entry name" value="Na/K_ATPase_sub_beta_sf"/>
</dbReference>
<dbReference type="GO" id="GO:1990573">
    <property type="term" value="P:potassium ion import across plasma membrane"/>
    <property type="evidence" value="ECO:0007669"/>
    <property type="project" value="TreeGrafter"/>
</dbReference>
<dbReference type="GO" id="GO:0005890">
    <property type="term" value="C:sodium:potassium-exchanging ATPase complex"/>
    <property type="evidence" value="ECO:0007669"/>
    <property type="project" value="InterPro"/>
</dbReference>
<dbReference type="InterPro" id="IPR000402">
    <property type="entry name" value="Na/K_ATPase_sub_beta"/>
</dbReference>
<dbReference type="GO" id="GO:0030007">
    <property type="term" value="P:intracellular potassium ion homeostasis"/>
    <property type="evidence" value="ECO:0007669"/>
    <property type="project" value="TreeGrafter"/>
</dbReference>
<comment type="subcellular location">
    <subcellularLocation>
        <location evidence="1">Membrane</location>
        <topology evidence="1">Single-pass type II membrane protein</topology>
    </subcellularLocation>
</comment>
<dbReference type="GO" id="GO:0001671">
    <property type="term" value="F:ATPase activator activity"/>
    <property type="evidence" value="ECO:0007669"/>
    <property type="project" value="TreeGrafter"/>
</dbReference>
<proteinExistence type="inferred from homology"/>
<sequence>MYAKPRDLVEQSASAQSSSAASQSGADARRDGSGEENPQTGSSRRLRFIIGGIIIGLSTGYRYPGLEVWPRSEEYNYEQPLIQFRASDPGSWHPWFKRINDFLLAYETTVPEEPPRAPCSVRRHDQRVVVAACERVLGMWAPCNADNFYGYAVGKPCVFLRLNNLHYWVPEPYNISMPMSIPPDMPNNIKQAMRQRPANHFGDYIWVSCNGEFSSDEENIGPIQYIPGNLPPGFPTKRLQTADRISRIAQDRPDQTPGPLVAVFFENPRRGVVINVECRIWTRDIIYDRSSRYGRVRFELQVD</sequence>
<evidence type="ECO:0000313" key="8">
    <source>
        <dbReference type="EMBL" id="OWR48242.1"/>
    </source>
</evidence>
<feature type="region of interest" description="Disordered" evidence="7">
    <location>
        <begin position="1"/>
        <end position="42"/>
    </location>
</feature>
<dbReference type="PANTHER" id="PTHR11523:SF28">
    <property type="entry name" value="NA_K-ATPASE BETA SUBUNIT ISOFORM 4-RELATED"/>
    <property type="match status" value="1"/>
</dbReference>
<keyword evidence="9" id="KW-1185">Reference proteome</keyword>
<organism evidence="8 9">
    <name type="scientific">Danaus plexippus plexippus</name>
    <dbReference type="NCBI Taxonomy" id="278856"/>
    <lineage>
        <taxon>Eukaryota</taxon>
        <taxon>Metazoa</taxon>
        <taxon>Ecdysozoa</taxon>
        <taxon>Arthropoda</taxon>
        <taxon>Hexapoda</taxon>
        <taxon>Insecta</taxon>
        <taxon>Pterygota</taxon>
        <taxon>Neoptera</taxon>
        <taxon>Endopterygota</taxon>
        <taxon>Lepidoptera</taxon>
        <taxon>Glossata</taxon>
        <taxon>Ditrysia</taxon>
        <taxon>Papilionoidea</taxon>
        <taxon>Nymphalidae</taxon>
        <taxon>Danainae</taxon>
        <taxon>Danaini</taxon>
        <taxon>Danaina</taxon>
        <taxon>Danaus</taxon>
        <taxon>Danaus</taxon>
    </lineage>
</organism>
<accession>A0A212F3E7</accession>
<dbReference type="STRING" id="278856.A0A212F3E7"/>
<dbReference type="eggNOG" id="KOG3927">
    <property type="taxonomic scope" value="Eukaryota"/>
</dbReference>
<evidence type="ECO:0000313" key="9">
    <source>
        <dbReference type="Proteomes" id="UP000007151"/>
    </source>
</evidence>
<dbReference type="Gene3D" id="2.60.40.1660">
    <property type="entry name" value="Na, k-atpase alpha subunit"/>
    <property type="match status" value="1"/>
</dbReference>
<keyword evidence="6" id="KW-0472">Membrane</keyword>
<feature type="compositionally biased region" description="Low complexity" evidence="7">
    <location>
        <begin position="11"/>
        <end position="24"/>
    </location>
</feature>
<evidence type="ECO:0000256" key="6">
    <source>
        <dbReference type="ARBA" id="ARBA00023136"/>
    </source>
</evidence>
<keyword evidence="3" id="KW-0812">Transmembrane</keyword>
<gene>
    <name evidence="8" type="ORF">KGM_201885</name>
</gene>
<evidence type="ECO:0000256" key="2">
    <source>
        <dbReference type="ARBA" id="ARBA00005876"/>
    </source>
</evidence>
<evidence type="ECO:0000256" key="5">
    <source>
        <dbReference type="ARBA" id="ARBA00022989"/>
    </source>
</evidence>
<dbReference type="Proteomes" id="UP000007151">
    <property type="component" value="Unassembled WGS sequence"/>
</dbReference>